<accession>A0ABR7DYX8</accession>
<dbReference type="SUPFAM" id="SSF53335">
    <property type="entry name" value="S-adenosyl-L-methionine-dependent methyltransferases"/>
    <property type="match status" value="1"/>
</dbReference>
<gene>
    <name evidence="3" type="ORF">H8S77_05570</name>
</gene>
<reference evidence="3 4" key="1">
    <citation type="submission" date="2020-08" db="EMBL/GenBank/DDBJ databases">
        <title>Genome public.</title>
        <authorList>
            <person name="Liu C."/>
            <person name="Sun Q."/>
        </authorList>
    </citation>
    <scope>NUCLEOTIDE SEQUENCE [LARGE SCALE GENOMIC DNA]</scope>
    <source>
        <strain evidence="3 4">BX2</strain>
    </source>
</reference>
<dbReference type="GO" id="GO:0032259">
    <property type="term" value="P:methylation"/>
    <property type="evidence" value="ECO:0007669"/>
    <property type="project" value="UniProtKB-KW"/>
</dbReference>
<keyword evidence="3" id="KW-0489">Methyltransferase</keyword>
<proteinExistence type="predicted"/>
<evidence type="ECO:0000313" key="3">
    <source>
        <dbReference type="EMBL" id="MBC5642351.1"/>
    </source>
</evidence>
<comment type="caution">
    <text evidence="3">The sequence shown here is derived from an EMBL/GenBank/DDBJ whole genome shotgun (WGS) entry which is preliminary data.</text>
</comment>
<sequence>MQERHINRDRYFEEQAQTTRKYYIPYIKQIVGDLPEKVLEVGCGEGGNLLPFAESGCEIVGVDIASLRIEQARTFFARRNQKGTFIASDIFRLKDLEKHFPLILIHDVIEHIETKSKFLSGMKSYLSAGGVIFIAFPAWQMPFGGHQQIARGTVVSHLPFIHLLPRVLYKWILETGDEEEDTIKELLSIKETKCTIEMFRNLVKQTGYQIVDQQLFFINPHYEVKFGLSPRKLGRVLSSIPYLRNFFSTSCFYLLKKTEDKES</sequence>
<evidence type="ECO:0000313" key="4">
    <source>
        <dbReference type="Proteomes" id="UP000644010"/>
    </source>
</evidence>
<keyword evidence="4" id="KW-1185">Reference proteome</keyword>
<feature type="transmembrane region" description="Helical" evidence="1">
    <location>
        <begin position="125"/>
        <end position="143"/>
    </location>
</feature>
<protein>
    <submittedName>
        <fullName evidence="3">Class I SAM-dependent methyltransferase</fullName>
    </submittedName>
</protein>
<dbReference type="CDD" id="cd02440">
    <property type="entry name" value="AdoMet_MTases"/>
    <property type="match status" value="1"/>
</dbReference>
<organism evidence="3 4">
    <name type="scientific">Parabacteroides segnis</name>
    <dbReference type="NCBI Taxonomy" id="2763058"/>
    <lineage>
        <taxon>Bacteria</taxon>
        <taxon>Pseudomonadati</taxon>
        <taxon>Bacteroidota</taxon>
        <taxon>Bacteroidia</taxon>
        <taxon>Bacteroidales</taxon>
        <taxon>Tannerellaceae</taxon>
        <taxon>Parabacteroides</taxon>
    </lineage>
</organism>
<evidence type="ECO:0000259" key="2">
    <source>
        <dbReference type="Pfam" id="PF08242"/>
    </source>
</evidence>
<dbReference type="Proteomes" id="UP000644010">
    <property type="component" value="Unassembled WGS sequence"/>
</dbReference>
<evidence type="ECO:0000256" key="1">
    <source>
        <dbReference type="SAM" id="Phobius"/>
    </source>
</evidence>
<dbReference type="EMBL" id="JACOOI010000004">
    <property type="protein sequence ID" value="MBC5642351.1"/>
    <property type="molecule type" value="Genomic_DNA"/>
</dbReference>
<keyword evidence="1" id="KW-0472">Membrane</keyword>
<dbReference type="PANTHER" id="PTHR43861">
    <property type="entry name" value="TRANS-ACONITATE 2-METHYLTRANSFERASE-RELATED"/>
    <property type="match status" value="1"/>
</dbReference>
<dbReference type="GO" id="GO:0008168">
    <property type="term" value="F:methyltransferase activity"/>
    <property type="evidence" value="ECO:0007669"/>
    <property type="project" value="UniProtKB-KW"/>
</dbReference>
<dbReference type="RefSeq" id="WP_186958610.1">
    <property type="nucleotide sequence ID" value="NZ_JACOOI010000004.1"/>
</dbReference>
<dbReference type="InterPro" id="IPR013217">
    <property type="entry name" value="Methyltransf_12"/>
</dbReference>
<name>A0ABR7DYX8_9BACT</name>
<keyword evidence="1" id="KW-0812">Transmembrane</keyword>
<feature type="domain" description="Methyltransferase type 12" evidence="2">
    <location>
        <begin position="39"/>
        <end position="132"/>
    </location>
</feature>
<keyword evidence="1" id="KW-1133">Transmembrane helix</keyword>
<dbReference type="Gene3D" id="3.40.50.150">
    <property type="entry name" value="Vaccinia Virus protein VP39"/>
    <property type="match status" value="1"/>
</dbReference>
<keyword evidence="3" id="KW-0808">Transferase</keyword>
<dbReference type="InterPro" id="IPR029063">
    <property type="entry name" value="SAM-dependent_MTases_sf"/>
</dbReference>
<dbReference type="Pfam" id="PF08242">
    <property type="entry name" value="Methyltransf_12"/>
    <property type="match status" value="1"/>
</dbReference>